<organism evidence="5 6">
    <name type="scientific">Alternaria burnsii</name>
    <dbReference type="NCBI Taxonomy" id="1187904"/>
    <lineage>
        <taxon>Eukaryota</taxon>
        <taxon>Fungi</taxon>
        <taxon>Dikarya</taxon>
        <taxon>Ascomycota</taxon>
        <taxon>Pezizomycotina</taxon>
        <taxon>Dothideomycetes</taxon>
        <taxon>Pleosporomycetidae</taxon>
        <taxon>Pleosporales</taxon>
        <taxon>Pleosporineae</taxon>
        <taxon>Pleosporaceae</taxon>
        <taxon>Alternaria</taxon>
        <taxon>Alternaria sect. Alternaria</taxon>
    </lineage>
</organism>
<dbReference type="PANTHER" id="PTHR42901:SF1">
    <property type="entry name" value="ALCOHOL DEHYDROGENASE"/>
    <property type="match status" value="1"/>
</dbReference>
<comment type="caution">
    <text evidence="5">The sequence shown here is derived from an EMBL/GenBank/DDBJ whole genome shotgun (WGS) entry which is preliminary data.</text>
</comment>
<dbReference type="PRINTS" id="PR00081">
    <property type="entry name" value="GDHRDH"/>
</dbReference>
<keyword evidence="2" id="KW-0560">Oxidoreductase</keyword>
<evidence type="ECO:0000313" key="6">
    <source>
        <dbReference type="Proteomes" id="UP000596902"/>
    </source>
</evidence>
<dbReference type="InterPro" id="IPR002347">
    <property type="entry name" value="SDR_fam"/>
</dbReference>
<name>A0A8H7BBF0_9PLEO</name>
<dbReference type="AlphaFoldDB" id="A0A8H7BBF0"/>
<dbReference type="Gene3D" id="3.40.50.720">
    <property type="entry name" value="NAD(P)-binding Rossmann-like Domain"/>
    <property type="match status" value="1"/>
</dbReference>
<dbReference type="Proteomes" id="UP000596902">
    <property type="component" value="Unassembled WGS sequence"/>
</dbReference>
<proteinExistence type="inferred from homology"/>
<comment type="similarity">
    <text evidence="1">Belongs to the short-chain dehydrogenases/reductases (SDR) family.</text>
</comment>
<keyword evidence="3" id="KW-1133">Transmembrane helix</keyword>
<keyword evidence="6" id="KW-1185">Reference proteome</keyword>
<dbReference type="RefSeq" id="XP_038788662.1">
    <property type="nucleotide sequence ID" value="XM_038928955.1"/>
</dbReference>
<keyword evidence="3" id="KW-0812">Transmembrane</keyword>
<sequence length="329" mass="35007">EDSNDNNPFGSFLAKLVQLESHLPTHIINMDPNAFTAPFQVTKTLRRDIYPAIDPKKPELSAKGKTILITGATGGLGGEVARAWAIAGAGGIVLTGRNEEGLKEPAEAIASLSPSTRVLCLSADLTNEADVEAMFTNAINQFGTVDVVLHAAGSIGGGPVGDLPPNAWFSDYEVNVKGSYILAHYYLKAVAAGTLIFVGTLGASFTFAGMSSYSGSKMALLKLAEYLDAEKPNLRVFTVHPGIVAATETQRGMIVDSLTPFALDKGIQTGGLSLYLAQPKADYLKGSFVSVNWDLDELEKHKSEITEQKLLRLAFLGAKLGIEGHPWSN</sequence>
<reference evidence="5" key="1">
    <citation type="submission" date="2020-01" db="EMBL/GenBank/DDBJ databases">
        <authorList>
            <person name="Feng Z.H.Z."/>
        </authorList>
    </citation>
    <scope>NUCLEOTIDE SEQUENCE</scope>
    <source>
        <strain evidence="5">CBS107.38</strain>
    </source>
</reference>
<dbReference type="InterPro" id="IPR057326">
    <property type="entry name" value="KR_dom"/>
</dbReference>
<dbReference type="SMART" id="SM00822">
    <property type="entry name" value="PKS_KR"/>
    <property type="match status" value="1"/>
</dbReference>
<dbReference type="GO" id="GO:0016491">
    <property type="term" value="F:oxidoreductase activity"/>
    <property type="evidence" value="ECO:0007669"/>
    <property type="project" value="UniProtKB-KW"/>
</dbReference>
<accession>A0A8H7BBF0</accession>
<dbReference type="EMBL" id="JAAABM010000004">
    <property type="protein sequence ID" value="KAF7678527.1"/>
    <property type="molecule type" value="Genomic_DNA"/>
</dbReference>
<dbReference type="CDD" id="cd05233">
    <property type="entry name" value="SDR_c"/>
    <property type="match status" value="1"/>
</dbReference>
<dbReference type="GeneID" id="62202133"/>
<evidence type="ECO:0000256" key="1">
    <source>
        <dbReference type="ARBA" id="ARBA00006484"/>
    </source>
</evidence>
<feature type="domain" description="Ketoreductase" evidence="4">
    <location>
        <begin position="65"/>
        <end position="247"/>
    </location>
</feature>
<dbReference type="Pfam" id="PF00106">
    <property type="entry name" value="adh_short"/>
    <property type="match status" value="1"/>
</dbReference>
<dbReference type="InterPro" id="IPR036291">
    <property type="entry name" value="NAD(P)-bd_dom_sf"/>
</dbReference>
<reference evidence="5" key="2">
    <citation type="submission" date="2020-08" db="EMBL/GenBank/DDBJ databases">
        <title>Draft Genome Sequence of Cumin Blight Pathogen Alternaria burnsii.</title>
        <authorList>
            <person name="Feng Z."/>
        </authorList>
    </citation>
    <scope>NUCLEOTIDE SEQUENCE</scope>
    <source>
        <strain evidence="5">CBS107.38</strain>
    </source>
</reference>
<feature type="transmembrane region" description="Helical" evidence="3">
    <location>
        <begin position="185"/>
        <end position="208"/>
    </location>
</feature>
<evidence type="ECO:0000259" key="4">
    <source>
        <dbReference type="SMART" id="SM00822"/>
    </source>
</evidence>
<protein>
    <recommendedName>
        <fullName evidence="4">Ketoreductase domain-containing protein</fullName>
    </recommendedName>
</protein>
<dbReference type="PANTHER" id="PTHR42901">
    <property type="entry name" value="ALCOHOL DEHYDROGENASE"/>
    <property type="match status" value="1"/>
</dbReference>
<gene>
    <name evidence="5" type="ORF">GT037_003908</name>
</gene>
<evidence type="ECO:0000313" key="5">
    <source>
        <dbReference type="EMBL" id="KAF7678527.1"/>
    </source>
</evidence>
<feature type="non-terminal residue" evidence="5">
    <location>
        <position position="329"/>
    </location>
</feature>
<keyword evidence="3" id="KW-0472">Membrane</keyword>
<dbReference type="SUPFAM" id="SSF51735">
    <property type="entry name" value="NAD(P)-binding Rossmann-fold domains"/>
    <property type="match status" value="1"/>
</dbReference>
<evidence type="ECO:0000256" key="2">
    <source>
        <dbReference type="ARBA" id="ARBA00023002"/>
    </source>
</evidence>
<evidence type="ECO:0000256" key="3">
    <source>
        <dbReference type="SAM" id="Phobius"/>
    </source>
</evidence>